<gene>
    <name evidence="2" type="ORF">NIES30_03715</name>
</gene>
<feature type="domain" description="LRAT" evidence="1">
    <location>
        <begin position="3"/>
        <end position="112"/>
    </location>
</feature>
<dbReference type="Gene3D" id="3.90.1720.10">
    <property type="entry name" value="endopeptidase domain like (from Nostoc punctiforme)"/>
    <property type="match status" value="1"/>
</dbReference>
<reference evidence="2 3" key="1">
    <citation type="submission" date="2016-11" db="EMBL/GenBank/DDBJ databases">
        <title>Draft Genome Sequences of Nine Cyanobacterial Strains from Diverse Habitats.</title>
        <authorList>
            <person name="Zhu T."/>
            <person name="Hou S."/>
            <person name="Lu X."/>
            <person name="Hess W.R."/>
        </authorList>
    </citation>
    <scope>NUCLEOTIDE SEQUENCE [LARGE SCALE GENOMIC DNA]</scope>
    <source>
        <strain evidence="2 3">NIES-30</strain>
    </source>
</reference>
<dbReference type="OrthoDB" id="581758at2"/>
<evidence type="ECO:0000313" key="2">
    <source>
        <dbReference type="EMBL" id="OKH51180.1"/>
    </source>
</evidence>
<dbReference type="InterPro" id="IPR007053">
    <property type="entry name" value="LRAT_dom"/>
</dbReference>
<dbReference type="Pfam" id="PF04970">
    <property type="entry name" value="LRAT"/>
    <property type="match status" value="1"/>
</dbReference>
<dbReference type="EMBL" id="MRCG01000001">
    <property type="protein sequence ID" value="OKH51180.1"/>
    <property type="molecule type" value="Genomic_DNA"/>
</dbReference>
<dbReference type="AlphaFoldDB" id="A0A1U7JBV5"/>
<organism evidence="2 3">
    <name type="scientific">Phormidium tenue NIES-30</name>
    <dbReference type="NCBI Taxonomy" id="549789"/>
    <lineage>
        <taxon>Bacteria</taxon>
        <taxon>Bacillati</taxon>
        <taxon>Cyanobacteriota</taxon>
        <taxon>Cyanophyceae</taxon>
        <taxon>Oscillatoriophycideae</taxon>
        <taxon>Oscillatoriales</taxon>
        <taxon>Oscillatoriaceae</taxon>
        <taxon>Phormidium</taxon>
    </lineage>
</organism>
<sequence>MHLKVGDILSVPLFAHTRHFFVYVGNGETVGWGPWDGMSWMGGKGHVERKILSKVETEYKWLGSNGEIQDITLEKRTGASEQSILERINQMTTGIDYHLGHRNCEHFANYVTRQTPNSEQSVWHLFTDKDPFTSQPMIHDLNQLRDALLRCQFCGPARLSRKDFENAIFVSQLRDGYYTYHLSHSLGGQHLYVTSISKLEDFESSYNSVVLAHFGALVGRGEILGIVRQLRGC</sequence>
<accession>A0A1U7JBV5</accession>
<protein>
    <recommendedName>
        <fullName evidence="1">LRAT domain-containing protein</fullName>
    </recommendedName>
</protein>
<proteinExistence type="predicted"/>
<comment type="caution">
    <text evidence="2">The sequence shown here is derived from an EMBL/GenBank/DDBJ whole genome shotgun (WGS) entry which is preliminary data.</text>
</comment>
<dbReference type="RefSeq" id="WP_073606987.1">
    <property type="nucleotide sequence ID" value="NZ_MRCG01000001.1"/>
</dbReference>
<evidence type="ECO:0000313" key="3">
    <source>
        <dbReference type="Proteomes" id="UP000185557"/>
    </source>
</evidence>
<keyword evidence="3" id="KW-1185">Reference proteome</keyword>
<evidence type="ECO:0000259" key="1">
    <source>
        <dbReference type="Pfam" id="PF04970"/>
    </source>
</evidence>
<dbReference type="Proteomes" id="UP000185557">
    <property type="component" value="Unassembled WGS sequence"/>
</dbReference>
<name>A0A1U7JBV5_9CYAN</name>
<dbReference type="STRING" id="549789.NIES30_03715"/>